<evidence type="ECO:0000313" key="3">
    <source>
        <dbReference type="Proteomes" id="UP000582974"/>
    </source>
</evidence>
<dbReference type="AlphaFoldDB" id="A0A838AE59"/>
<reference evidence="2 3" key="1">
    <citation type="submission" date="2020-07" db="EMBL/GenBank/DDBJ databases">
        <title>Genome of Haloechinothrix sp.</title>
        <authorList>
            <person name="Tang S.-K."/>
            <person name="Yang L."/>
            <person name="Zhu W.-Y."/>
        </authorList>
    </citation>
    <scope>NUCLEOTIDE SEQUENCE [LARGE SCALE GENOMIC DNA]</scope>
    <source>
        <strain evidence="2 3">YIM 98757</strain>
    </source>
</reference>
<protein>
    <submittedName>
        <fullName evidence="2">ANTAR domain-containing protein</fullName>
    </submittedName>
</protein>
<feature type="region of interest" description="Disordered" evidence="1">
    <location>
        <begin position="236"/>
        <end position="268"/>
    </location>
</feature>
<dbReference type="Gene3D" id="3.30.450.40">
    <property type="match status" value="1"/>
</dbReference>
<keyword evidence="3" id="KW-1185">Reference proteome</keyword>
<name>A0A838AE59_9PSEU</name>
<evidence type="ECO:0000313" key="2">
    <source>
        <dbReference type="EMBL" id="MBA0127467.1"/>
    </source>
</evidence>
<feature type="compositionally biased region" description="Low complexity" evidence="1">
    <location>
        <begin position="168"/>
        <end position="177"/>
    </location>
</feature>
<dbReference type="Proteomes" id="UP000582974">
    <property type="component" value="Unassembled WGS sequence"/>
</dbReference>
<feature type="compositionally biased region" description="Basic and acidic residues" evidence="1">
    <location>
        <begin position="240"/>
        <end position="251"/>
    </location>
</feature>
<dbReference type="EMBL" id="JACCKD010000007">
    <property type="protein sequence ID" value="MBA0127467.1"/>
    <property type="molecule type" value="Genomic_DNA"/>
</dbReference>
<dbReference type="RefSeq" id="WP_180894288.1">
    <property type="nucleotide sequence ID" value="NZ_JACCKD010000007.1"/>
</dbReference>
<organism evidence="2 3">
    <name type="scientific">Haloechinothrix aidingensis</name>
    <dbReference type="NCBI Taxonomy" id="2752311"/>
    <lineage>
        <taxon>Bacteria</taxon>
        <taxon>Bacillati</taxon>
        <taxon>Actinomycetota</taxon>
        <taxon>Actinomycetes</taxon>
        <taxon>Pseudonocardiales</taxon>
        <taxon>Pseudonocardiaceae</taxon>
        <taxon>Haloechinothrix</taxon>
    </lineage>
</organism>
<feature type="region of interest" description="Disordered" evidence="1">
    <location>
        <begin position="168"/>
        <end position="188"/>
    </location>
</feature>
<comment type="caution">
    <text evidence="2">The sequence shown here is derived from an EMBL/GenBank/DDBJ whole genome shotgun (WGS) entry which is preliminary data.</text>
</comment>
<proteinExistence type="predicted"/>
<dbReference type="InterPro" id="IPR029016">
    <property type="entry name" value="GAF-like_dom_sf"/>
</dbReference>
<evidence type="ECO:0000256" key="1">
    <source>
        <dbReference type="SAM" id="MobiDB-lite"/>
    </source>
</evidence>
<dbReference type="SUPFAM" id="SSF55781">
    <property type="entry name" value="GAF domain-like"/>
    <property type="match status" value="1"/>
</dbReference>
<gene>
    <name evidence="2" type="ORF">H0B56_18125</name>
</gene>
<accession>A0A838AE59</accession>
<sequence>MADGRHARAWAAISSRARDEDATPSLRHACLACMDASRASGVAVSVSGRTATLHEGLFMTDARIAEMEELQATLGEGPGIEALHGPWPVLAPDLAADSILARWPMLAPEATRRGFGAMFAFPIQAGAVRLGVLGIYRDVAGTLDDDSLADALVYADIALQLALGEGAAASDGNGDSGPEPPTGWNAGIHQATGMASVQLGVSMTDALARLRAEAFARDLLLAEVAAGIVSRRFAFPPDSEVGRLHPPRDNDPTGSAGCGDPREDERDP</sequence>